<keyword evidence="2" id="KW-1185">Reference proteome</keyword>
<name>A0A097IGC0_9CORY</name>
<dbReference type="AlphaFoldDB" id="A0A097IGC0"/>
<gene>
    <name evidence="1" type="ORF">CDOO_07765</name>
</gene>
<organism evidence="1 2">
    <name type="scientific">Corynebacterium doosanense CAU 212 = DSM 45436</name>
    <dbReference type="NCBI Taxonomy" id="558173"/>
    <lineage>
        <taxon>Bacteria</taxon>
        <taxon>Bacillati</taxon>
        <taxon>Actinomycetota</taxon>
        <taxon>Actinomycetes</taxon>
        <taxon>Mycobacteriales</taxon>
        <taxon>Corynebacteriaceae</taxon>
        <taxon>Corynebacterium</taxon>
    </lineage>
</organism>
<dbReference type="Proteomes" id="UP000029914">
    <property type="component" value="Chromosome"/>
</dbReference>
<evidence type="ECO:0000313" key="1">
    <source>
        <dbReference type="EMBL" id="AIT61169.1"/>
    </source>
</evidence>
<sequence length="145" mass="16280">MENDDIAEVTLERIEEILLTEGIECVQEGRVLRTGYSNSAIALTIDNDRLVCDSLWRGQVALSDGAGLMHALNQWNQNQIAPTLRFFEQEGSHLVVSAYRQANVSEGLSHDQLGAFVLSCLETIDAAFSYVEQQFPELVTWRYQS</sequence>
<dbReference type="OrthoDB" id="3255720at2"/>
<dbReference type="STRING" id="558173.CDOO_07765"/>
<dbReference type="EMBL" id="CP006764">
    <property type="protein sequence ID" value="AIT61169.1"/>
    <property type="molecule type" value="Genomic_DNA"/>
</dbReference>
<protein>
    <recommendedName>
        <fullName evidence="3">YbjN domain-containing protein</fullName>
    </recommendedName>
</protein>
<proteinExistence type="predicted"/>
<reference evidence="1 2" key="1">
    <citation type="submission" date="2013-09" db="EMBL/GenBank/DDBJ databases">
        <title>Complete genome sequence of Corynebacterium doosanense CAU 212(T) (=DSM 45436(T)), isolated from activated sludge.</title>
        <authorList>
            <person name="Schaffert L."/>
            <person name="Albersmeier A."/>
            <person name="Kalinowski J."/>
            <person name="Ruckert C."/>
        </authorList>
    </citation>
    <scope>NUCLEOTIDE SEQUENCE [LARGE SCALE GENOMIC DNA]</scope>
    <source>
        <strain evidence="1 2">CAU 212</strain>
    </source>
</reference>
<dbReference type="Pfam" id="PF10722">
    <property type="entry name" value="YbjN"/>
    <property type="match status" value="1"/>
</dbReference>
<dbReference type="eggNOG" id="ENOG50324TG">
    <property type="taxonomic scope" value="Bacteria"/>
</dbReference>
<dbReference type="KEGG" id="cdo:CDOO_07765"/>
<dbReference type="RefSeq" id="WP_018021737.1">
    <property type="nucleotide sequence ID" value="NZ_AQUX01000003.1"/>
</dbReference>
<dbReference type="HOGENOM" id="CLU_108795_1_1_11"/>
<evidence type="ECO:0008006" key="3">
    <source>
        <dbReference type="Google" id="ProtNLM"/>
    </source>
</evidence>
<evidence type="ECO:0000313" key="2">
    <source>
        <dbReference type="Proteomes" id="UP000029914"/>
    </source>
</evidence>
<dbReference type="InterPro" id="IPR019660">
    <property type="entry name" value="Put_sensory_transdc_reg_YbjN"/>
</dbReference>
<accession>A0A097IGC0</accession>